<evidence type="ECO:0000313" key="2">
    <source>
        <dbReference type="EMBL" id="MFD1513430.1"/>
    </source>
</evidence>
<reference evidence="2 3" key="1">
    <citation type="journal article" date="2019" name="Int. J. Syst. Evol. Microbiol.">
        <title>The Global Catalogue of Microorganisms (GCM) 10K type strain sequencing project: providing services to taxonomists for standard genome sequencing and annotation.</title>
        <authorList>
            <consortium name="The Broad Institute Genomics Platform"/>
            <consortium name="The Broad Institute Genome Sequencing Center for Infectious Disease"/>
            <person name="Wu L."/>
            <person name="Ma J."/>
        </authorList>
    </citation>
    <scope>NUCLEOTIDE SEQUENCE [LARGE SCALE GENOMIC DNA]</scope>
    <source>
        <strain evidence="2 3">CGMCC 1.12563</strain>
    </source>
</reference>
<accession>A0ABD6AVN9</accession>
<proteinExistence type="predicted"/>
<dbReference type="Proteomes" id="UP001597187">
    <property type="component" value="Unassembled WGS sequence"/>
</dbReference>
<sequence>MSVYADLHAHTTLSDGKMELEDVPAVASTAGVSVVAITDHDRIHPGLSEPVTTVDGVTLIRGIELRVYVNELDEKIDLLGYAVTETPALMAVIDCIQADRVERGQKIIDSLESEFGVSLGIRGRPGIGRPHIARAVAEHPELDHDYQTVFDKFIGRDCDHYVPRKVISLHPGVKLLRNACAVVALAHPFRYDDPEGALALTSDLDAVERYYPYDRDVDMGVIDRVAAENNLVVTGGTDAHEHELGKAGLSEEQYAVFADAIGLSA</sequence>
<evidence type="ECO:0000313" key="3">
    <source>
        <dbReference type="Proteomes" id="UP001597187"/>
    </source>
</evidence>
<protein>
    <submittedName>
        <fullName evidence="2">PHP domain-containing protein</fullName>
    </submittedName>
</protein>
<evidence type="ECO:0000259" key="1">
    <source>
        <dbReference type="SMART" id="SM00481"/>
    </source>
</evidence>
<dbReference type="InterPro" id="IPR003141">
    <property type="entry name" value="Pol/His_phosphatase_N"/>
</dbReference>
<dbReference type="RefSeq" id="WP_250873384.1">
    <property type="nucleotide sequence ID" value="NZ_JALXFV010000003.1"/>
</dbReference>
<dbReference type="EMBL" id="JBHUDC010000003">
    <property type="protein sequence ID" value="MFD1513430.1"/>
    <property type="molecule type" value="Genomic_DNA"/>
</dbReference>
<organism evidence="2 3">
    <name type="scientific">Halomarina rubra</name>
    <dbReference type="NCBI Taxonomy" id="2071873"/>
    <lineage>
        <taxon>Archaea</taxon>
        <taxon>Methanobacteriati</taxon>
        <taxon>Methanobacteriota</taxon>
        <taxon>Stenosarchaea group</taxon>
        <taxon>Halobacteria</taxon>
        <taxon>Halobacteriales</taxon>
        <taxon>Natronomonadaceae</taxon>
        <taxon>Halomarina</taxon>
    </lineage>
</organism>
<gene>
    <name evidence="2" type="ORF">ACFSBT_09085</name>
</gene>
<feature type="domain" description="Polymerase/histidinol phosphatase N-terminal" evidence="1">
    <location>
        <begin position="5"/>
        <end position="69"/>
    </location>
</feature>
<dbReference type="SUPFAM" id="SSF89550">
    <property type="entry name" value="PHP domain-like"/>
    <property type="match status" value="1"/>
</dbReference>
<dbReference type="AlphaFoldDB" id="A0ABD6AVN9"/>
<comment type="caution">
    <text evidence="2">The sequence shown here is derived from an EMBL/GenBank/DDBJ whole genome shotgun (WGS) entry which is preliminary data.</text>
</comment>
<name>A0ABD6AVN9_9EURY</name>
<dbReference type="Gene3D" id="1.10.150.650">
    <property type="match status" value="1"/>
</dbReference>
<dbReference type="InterPro" id="IPR052018">
    <property type="entry name" value="PHP_domain"/>
</dbReference>
<dbReference type="SMART" id="SM00481">
    <property type="entry name" value="POLIIIAc"/>
    <property type="match status" value="1"/>
</dbReference>
<dbReference type="Gene3D" id="3.20.20.140">
    <property type="entry name" value="Metal-dependent hydrolases"/>
    <property type="match status" value="1"/>
</dbReference>
<dbReference type="PANTHER" id="PTHR42924:SF18">
    <property type="entry name" value="POLYMERASE_HISTIDINOL PHOSPHATASE N-TERMINAL DOMAIN-CONTAINING PROTEIN"/>
    <property type="match status" value="1"/>
</dbReference>
<dbReference type="InterPro" id="IPR016195">
    <property type="entry name" value="Pol/histidinol_Pase-like"/>
</dbReference>
<dbReference type="PANTHER" id="PTHR42924">
    <property type="entry name" value="EXONUCLEASE"/>
    <property type="match status" value="1"/>
</dbReference>
<keyword evidence="3" id="KW-1185">Reference proteome</keyword>